<dbReference type="Gene3D" id="3.90.550.10">
    <property type="entry name" value="Spore Coat Polysaccharide Biosynthesis Protein SpsA, Chain A"/>
    <property type="match status" value="1"/>
</dbReference>
<sequence>MISLIIPTKDRGALLEQTIRQARASLTSFDHEIIVINDATSEVSLPSELSDMLTIVNNPKQGVASARNYGVSLAKGEWLLFLDDDMLMDTTNVRDVLSIAQNQPNACYNINWEYPPNLKSKLEHSQFGRFLNHYGFTTFRGWHKNSAWDSHAIFASNAVTSQFLFISKDVFLRTGGYNEGFPFAGFEDYDLAQRFKQHQIGIFINPNTMAYHNEADRNTIEKWLARRKRGGKTRQVAVQMGYSELTLHYGAIKSGIYNFVLLHQNTFLRLLEFIPNMKLFDRVYFLVTNLLYGAYVYEGYHEK</sequence>
<dbReference type="CDD" id="cd00761">
    <property type="entry name" value="Glyco_tranf_GTA_type"/>
    <property type="match status" value="1"/>
</dbReference>
<dbReference type="Pfam" id="PF02709">
    <property type="entry name" value="Glyco_transf_7C"/>
    <property type="match status" value="1"/>
</dbReference>
<dbReference type="SUPFAM" id="SSF53448">
    <property type="entry name" value="Nucleotide-diphospho-sugar transferases"/>
    <property type="match status" value="1"/>
</dbReference>
<protein>
    <submittedName>
        <fullName evidence="4">Glycosyltransferase</fullName>
        <ecNumber evidence="4">2.4.-.-</ecNumber>
    </submittedName>
</protein>
<dbReference type="InterPro" id="IPR027791">
    <property type="entry name" value="Galactosyl_T_C"/>
</dbReference>
<dbReference type="PANTHER" id="PTHR43685:SF2">
    <property type="entry name" value="GLYCOSYLTRANSFERASE 2-LIKE DOMAIN-CONTAINING PROTEIN"/>
    <property type="match status" value="1"/>
</dbReference>
<dbReference type="GO" id="GO:0016757">
    <property type="term" value="F:glycosyltransferase activity"/>
    <property type="evidence" value="ECO:0007669"/>
    <property type="project" value="UniProtKB-KW"/>
</dbReference>
<gene>
    <name evidence="4" type="ORF">K4G66_31870</name>
</gene>
<dbReference type="InterPro" id="IPR001173">
    <property type="entry name" value="Glyco_trans_2-like"/>
</dbReference>
<dbReference type="EMBL" id="CP120682">
    <property type="protein sequence ID" value="WKN36967.1"/>
    <property type="molecule type" value="Genomic_DNA"/>
</dbReference>
<keyword evidence="4" id="KW-0328">Glycosyltransferase</keyword>
<dbReference type="Pfam" id="PF00535">
    <property type="entry name" value="Glycos_transf_2"/>
    <property type="match status" value="1"/>
</dbReference>
<keyword evidence="1 4" id="KW-0808">Transferase</keyword>
<accession>A0AA49GLD9</accession>
<dbReference type="EC" id="2.4.-.-" evidence="4"/>
<evidence type="ECO:0000259" key="3">
    <source>
        <dbReference type="Pfam" id="PF02709"/>
    </source>
</evidence>
<reference evidence="4" key="2">
    <citation type="journal article" date="2024" name="Antonie Van Leeuwenhoek">
        <title>Roseihalotalea indica gen. nov., sp. nov., a halophilic Bacteroidetes from mesopelagic Southwest Indian Ocean with higher carbohydrate metabolic potential.</title>
        <authorList>
            <person name="Chen B."/>
            <person name="Zhang M."/>
            <person name="Lin D."/>
            <person name="Ye J."/>
            <person name="Tang K."/>
        </authorList>
    </citation>
    <scope>NUCLEOTIDE SEQUENCE</scope>
    <source>
        <strain evidence="4">TK19036</strain>
    </source>
</reference>
<dbReference type="InterPro" id="IPR050834">
    <property type="entry name" value="Glycosyltransf_2"/>
</dbReference>
<evidence type="ECO:0000259" key="2">
    <source>
        <dbReference type="Pfam" id="PF00535"/>
    </source>
</evidence>
<dbReference type="AlphaFoldDB" id="A0AA49GLD9"/>
<evidence type="ECO:0000313" key="4">
    <source>
        <dbReference type="EMBL" id="WKN36967.1"/>
    </source>
</evidence>
<dbReference type="PANTHER" id="PTHR43685">
    <property type="entry name" value="GLYCOSYLTRANSFERASE"/>
    <property type="match status" value="1"/>
</dbReference>
<proteinExistence type="predicted"/>
<dbReference type="InterPro" id="IPR029044">
    <property type="entry name" value="Nucleotide-diphossugar_trans"/>
</dbReference>
<organism evidence="4">
    <name type="scientific">Roseihalotalea indica</name>
    <dbReference type="NCBI Taxonomy" id="2867963"/>
    <lineage>
        <taxon>Bacteria</taxon>
        <taxon>Pseudomonadati</taxon>
        <taxon>Bacteroidota</taxon>
        <taxon>Cytophagia</taxon>
        <taxon>Cytophagales</taxon>
        <taxon>Catalimonadaceae</taxon>
        <taxon>Roseihalotalea</taxon>
    </lineage>
</organism>
<reference evidence="4" key="1">
    <citation type="journal article" date="2023" name="Comput. Struct. Biotechnol. J.">
        <title>Discovery of a novel marine Bacteroidetes with a rich repertoire of carbohydrate-active enzymes.</title>
        <authorList>
            <person name="Chen B."/>
            <person name="Liu G."/>
            <person name="Chen Q."/>
            <person name="Wang H."/>
            <person name="Liu L."/>
            <person name="Tang K."/>
        </authorList>
    </citation>
    <scope>NUCLEOTIDE SEQUENCE</scope>
    <source>
        <strain evidence="4">TK19036</strain>
    </source>
</reference>
<evidence type="ECO:0000256" key="1">
    <source>
        <dbReference type="ARBA" id="ARBA00022679"/>
    </source>
</evidence>
<feature type="domain" description="Glycosyltransferase 2-like" evidence="2">
    <location>
        <begin position="3"/>
        <end position="132"/>
    </location>
</feature>
<name>A0AA49GLD9_9BACT</name>
<feature type="domain" description="Galactosyltransferase C-terminal" evidence="3">
    <location>
        <begin position="164"/>
        <end position="209"/>
    </location>
</feature>